<dbReference type="OrthoDB" id="2706919at2759"/>
<gene>
    <name evidence="2" type="ORF">HD556DRAFT_1366982</name>
</gene>
<protein>
    <submittedName>
        <fullName evidence="2">Uncharacterized protein</fullName>
    </submittedName>
</protein>
<keyword evidence="1" id="KW-1133">Transmembrane helix</keyword>
<keyword evidence="1" id="KW-0472">Membrane</keyword>
<name>A0A9P7ATG1_9AGAM</name>
<feature type="transmembrane region" description="Helical" evidence="1">
    <location>
        <begin position="44"/>
        <end position="66"/>
    </location>
</feature>
<reference evidence="2" key="1">
    <citation type="journal article" date="2020" name="New Phytol.">
        <title>Comparative genomics reveals dynamic genome evolution in host specialist ectomycorrhizal fungi.</title>
        <authorList>
            <person name="Lofgren L.A."/>
            <person name="Nguyen N.H."/>
            <person name="Vilgalys R."/>
            <person name="Ruytinx J."/>
            <person name="Liao H.L."/>
            <person name="Branco S."/>
            <person name="Kuo A."/>
            <person name="LaButti K."/>
            <person name="Lipzen A."/>
            <person name="Andreopoulos W."/>
            <person name="Pangilinan J."/>
            <person name="Riley R."/>
            <person name="Hundley H."/>
            <person name="Na H."/>
            <person name="Barry K."/>
            <person name="Grigoriev I.V."/>
            <person name="Stajich J.E."/>
            <person name="Kennedy P.G."/>
        </authorList>
    </citation>
    <scope>NUCLEOTIDE SEQUENCE</scope>
    <source>
        <strain evidence="2">S12</strain>
    </source>
</reference>
<evidence type="ECO:0000313" key="3">
    <source>
        <dbReference type="Proteomes" id="UP000719766"/>
    </source>
</evidence>
<comment type="caution">
    <text evidence="2">The sequence shown here is derived from an EMBL/GenBank/DDBJ whole genome shotgun (WGS) entry which is preliminary data.</text>
</comment>
<sequence length="142" mass="16756">MNRAIYRRSRFIRNVRHLWGLHPGCLCLCLLSYLISVLSPAKIALMASVILSCIYSLIQACIVINWRRMMSTLHMCNCISWQAGILCNWKRLILKVRRRLPSKRSWNRSCLWLISWHKIWLWCRRQRPVLIIMGSTTTITSG</sequence>
<feature type="non-terminal residue" evidence="2">
    <location>
        <position position="142"/>
    </location>
</feature>
<proteinExistence type="predicted"/>
<evidence type="ECO:0000313" key="2">
    <source>
        <dbReference type="EMBL" id="KAG1794779.1"/>
    </source>
</evidence>
<keyword evidence="3" id="KW-1185">Reference proteome</keyword>
<dbReference type="AlphaFoldDB" id="A0A9P7ATG1"/>
<evidence type="ECO:0000256" key="1">
    <source>
        <dbReference type="SAM" id="Phobius"/>
    </source>
</evidence>
<dbReference type="EMBL" id="JABBWE010000024">
    <property type="protein sequence ID" value="KAG1794779.1"/>
    <property type="molecule type" value="Genomic_DNA"/>
</dbReference>
<dbReference type="GeneID" id="64596592"/>
<dbReference type="Proteomes" id="UP000719766">
    <property type="component" value="Unassembled WGS sequence"/>
</dbReference>
<feature type="transmembrane region" description="Helical" evidence="1">
    <location>
        <begin position="21"/>
        <end position="38"/>
    </location>
</feature>
<keyword evidence="1" id="KW-0812">Transmembrane</keyword>
<organism evidence="2 3">
    <name type="scientific">Suillus plorans</name>
    <dbReference type="NCBI Taxonomy" id="116603"/>
    <lineage>
        <taxon>Eukaryota</taxon>
        <taxon>Fungi</taxon>
        <taxon>Dikarya</taxon>
        <taxon>Basidiomycota</taxon>
        <taxon>Agaricomycotina</taxon>
        <taxon>Agaricomycetes</taxon>
        <taxon>Agaricomycetidae</taxon>
        <taxon>Boletales</taxon>
        <taxon>Suillineae</taxon>
        <taxon>Suillaceae</taxon>
        <taxon>Suillus</taxon>
    </lineage>
</organism>
<dbReference type="RefSeq" id="XP_041160818.1">
    <property type="nucleotide sequence ID" value="XM_041302828.1"/>
</dbReference>
<accession>A0A9P7ATG1</accession>